<dbReference type="RefSeq" id="WP_379139262.1">
    <property type="nucleotide sequence ID" value="NZ_JBHUEN010000003.1"/>
</dbReference>
<evidence type="ECO:0000313" key="3">
    <source>
        <dbReference type="Proteomes" id="UP001597213"/>
    </source>
</evidence>
<dbReference type="EMBL" id="JBHUEN010000003">
    <property type="protein sequence ID" value="MFD1880121.1"/>
    <property type="molecule type" value="Genomic_DNA"/>
</dbReference>
<dbReference type="NCBIfam" id="NF005458">
    <property type="entry name" value="PRK07053.1"/>
    <property type="match status" value="1"/>
</dbReference>
<keyword evidence="2" id="KW-0315">Glutamine amidotransferase</keyword>
<dbReference type="InterPro" id="IPR029062">
    <property type="entry name" value="Class_I_gatase-like"/>
</dbReference>
<dbReference type="InterPro" id="IPR017926">
    <property type="entry name" value="GATASE"/>
</dbReference>
<dbReference type="Gene3D" id="3.40.50.880">
    <property type="match status" value="1"/>
</dbReference>
<comment type="caution">
    <text evidence="2">The sequence shown here is derived from an EMBL/GenBank/DDBJ whole genome shotgun (WGS) entry which is preliminary data.</text>
</comment>
<dbReference type="PROSITE" id="PS51273">
    <property type="entry name" value="GATASE_TYPE_1"/>
    <property type="match status" value="1"/>
</dbReference>
<accession>A0ABW4R1L9</accession>
<dbReference type="CDD" id="cd01741">
    <property type="entry name" value="GATase1_1"/>
    <property type="match status" value="1"/>
</dbReference>
<protein>
    <submittedName>
        <fullName evidence="2">Glutamine amidotransferase</fullName>
    </submittedName>
</protein>
<dbReference type="Pfam" id="PF00117">
    <property type="entry name" value="GATase"/>
    <property type="match status" value="1"/>
</dbReference>
<dbReference type="PANTHER" id="PTHR42695">
    <property type="entry name" value="GLUTAMINE AMIDOTRANSFERASE YLR126C-RELATED"/>
    <property type="match status" value="1"/>
</dbReference>
<dbReference type="SUPFAM" id="SSF52317">
    <property type="entry name" value="Class I glutamine amidotransferase-like"/>
    <property type="match status" value="1"/>
</dbReference>
<sequence>MLKTALAIRHVHFEDLGRFNAVLTAAGYRIDYLDVDVDRFARMDPVLPDLLVMLGGPVGVNDGDAYPFLAEERRILTKRLAAGRPTLGICLGAQQIAATLGARVQPMGHREIGFAAVGLSPAGAAGPLRHLGGVPVLHWHGDTFDTPPGAENLASTPLCATQGFALGQNVLGLQFHPETDLCAGIEPWLIGHAAELAAAGIDPAMLRTEAARIGPDLRHAARRMLAEWLEGLAA</sequence>
<name>A0ABW4R1L9_9RHOB</name>
<evidence type="ECO:0000313" key="2">
    <source>
        <dbReference type="EMBL" id="MFD1880121.1"/>
    </source>
</evidence>
<proteinExistence type="predicted"/>
<dbReference type="InterPro" id="IPR044992">
    <property type="entry name" value="ChyE-like"/>
</dbReference>
<organism evidence="2 3">
    <name type="scientific">Paracoccus pacificus</name>
    <dbReference type="NCBI Taxonomy" id="1463598"/>
    <lineage>
        <taxon>Bacteria</taxon>
        <taxon>Pseudomonadati</taxon>
        <taxon>Pseudomonadota</taxon>
        <taxon>Alphaproteobacteria</taxon>
        <taxon>Rhodobacterales</taxon>
        <taxon>Paracoccaceae</taxon>
        <taxon>Paracoccus</taxon>
    </lineage>
</organism>
<evidence type="ECO:0000259" key="1">
    <source>
        <dbReference type="Pfam" id="PF00117"/>
    </source>
</evidence>
<gene>
    <name evidence="2" type="ORF">ACFSCT_00140</name>
</gene>
<reference evidence="3" key="1">
    <citation type="journal article" date="2019" name="Int. J. Syst. Evol. Microbiol.">
        <title>The Global Catalogue of Microorganisms (GCM) 10K type strain sequencing project: providing services to taxonomists for standard genome sequencing and annotation.</title>
        <authorList>
            <consortium name="The Broad Institute Genomics Platform"/>
            <consortium name="The Broad Institute Genome Sequencing Center for Infectious Disease"/>
            <person name="Wu L."/>
            <person name="Ma J."/>
        </authorList>
    </citation>
    <scope>NUCLEOTIDE SEQUENCE [LARGE SCALE GENOMIC DNA]</scope>
    <source>
        <strain evidence="3">CCUG 56029</strain>
    </source>
</reference>
<keyword evidence="3" id="KW-1185">Reference proteome</keyword>
<feature type="domain" description="Glutamine amidotransferase" evidence="1">
    <location>
        <begin position="29"/>
        <end position="180"/>
    </location>
</feature>
<dbReference type="PANTHER" id="PTHR42695:SF5">
    <property type="entry name" value="GLUTAMINE AMIDOTRANSFERASE YLR126C-RELATED"/>
    <property type="match status" value="1"/>
</dbReference>
<dbReference type="Proteomes" id="UP001597213">
    <property type="component" value="Unassembled WGS sequence"/>
</dbReference>